<keyword evidence="1" id="KW-1005">Bacterial flagellum biogenesis</keyword>
<dbReference type="InterPro" id="IPR036679">
    <property type="entry name" value="FlgN-like_sf"/>
</dbReference>
<dbReference type="InterPro" id="IPR007809">
    <property type="entry name" value="FlgN-like"/>
</dbReference>
<dbReference type="RefSeq" id="WP_127351985.1">
    <property type="nucleotide sequence ID" value="NZ_CP034791.1"/>
</dbReference>
<keyword evidence="2" id="KW-0966">Cell projection</keyword>
<evidence type="ECO:0000313" key="2">
    <source>
        <dbReference type="EMBL" id="AZT90563.1"/>
    </source>
</evidence>
<organism evidence="2 3">
    <name type="scientific">Caldicellulosiruptor changbaiensis</name>
    <dbReference type="NCBI Taxonomy" id="1222016"/>
    <lineage>
        <taxon>Bacteria</taxon>
        <taxon>Bacillati</taxon>
        <taxon>Bacillota</taxon>
        <taxon>Bacillota incertae sedis</taxon>
        <taxon>Caldicellulosiruptorales</taxon>
        <taxon>Caldicellulosiruptoraceae</taxon>
        <taxon>Caldicellulosiruptor</taxon>
    </lineage>
</organism>
<dbReference type="AlphaFoldDB" id="A0A3T0D694"/>
<gene>
    <name evidence="2" type="ORF">ELD05_07825</name>
</gene>
<keyword evidence="2" id="KW-0969">Cilium</keyword>
<dbReference type="Gene3D" id="1.20.58.300">
    <property type="entry name" value="FlgN-like"/>
    <property type="match status" value="1"/>
</dbReference>
<proteinExistence type="predicted"/>
<keyword evidence="3" id="KW-1185">Reference proteome</keyword>
<evidence type="ECO:0000313" key="3">
    <source>
        <dbReference type="Proteomes" id="UP000282930"/>
    </source>
</evidence>
<reference evidence="2 3" key="1">
    <citation type="submission" date="2018-12" db="EMBL/GenBank/DDBJ databases">
        <title>Genome sequence from the cellulolytic species, Caldicellulosiruptor changbaiensis.</title>
        <authorList>
            <person name="Blumer-Schuette S.E."/>
            <person name="Mendoza C."/>
        </authorList>
    </citation>
    <scope>NUCLEOTIDE SEQUENCE [LARGE SCALE GENOMIC DNA]</scope>
    <source>
        <strain evidence="2 3">CBS-Z</strain>
    </source>
</reference>
<protein>
    <submittedName>
        <fullName evidence="2">Flagellar protein FlgN</fullName>
    </submittedName>
</protein>
<dbReference type="Pfam" id="PF05130">
    <property type="entry name" value="FlgN"/>
    <property type="match status" value="1"/>
</dbReference>
<dbReference type="Proteomes" id="UP000282930">
    <property type="component" value="Chromosome"/>
</dbReference>
<dbReference type="GO" id="GO:0044780">
    <property type="term" value="P:bacterial-type flagellum assembly"/>
    <property type="evidence" value="ECO:0007669"/>
    <property type="project" value="InterPro"/>
</dbReference>
<keyword evidence="2" id="KW-0282">Flagellum</keyword>
<dbReference type="SUPFAM" id="SSF140566">
    <property type="entry name" value="FlgN-like"/>
    <property type="match status" value="1"/>
</dbReference>
<accession>A0A3T0D694</accession>
<evidence type="ECO:0000256" key="1">
    <source>
        <dbReference type="ARBA" id="ARBA00022795"/>
    </source>
</evidence>
<sequence length="154" mass="18294">MYEKLISLLEEKEKLVDKFLELTNLQQDYILNDNFDELSKIVDMKAKLIERINTLDDEFIKEFEGIKKAKNIKSFDEITDIDKETGILLKSLTSSIMEKLKVIKDIDEKNNILIRAKFDEVKRTIKTLRYKKEAIKDYTSYKQIDYHSGFDKKE</sequence>
<dbReference type="KEGG" id="ccha:ELD05_07825"/>
<dbReference type="EMBL" id="CP034791">
    <property type="protein sequence ID" value="AZT90563.1"/>
    <property type="molecule type" value="Genomic_DNA"/>
</dbReference>
<name>A0A3T0D694_9FIRM</name>